<keyword evidence="1" id="KW-0812">Transmembrane</keyword>
<keyword evidence="1" id="KW-1133">Transmembrane helix</keyword>
<gene>
    <name evidence="2" type="ORF">SDC9_140762</name>
</gene>
<dbReference type="AlphaFoldDB" id="A0A645DZ63"/>
<dbReference type="EMBL" id="VSSQ01040392">
    <property type="protein sequence ID" value="MPM93622.1"/>
    <property type="molecule type" value="Genomic_DNA"/>
</dbReference>
<reference evidence="2" key="1">
    <citation type="submission" date="2019-08" db="EMBL/GenBank/DDBJ databases">
        <authorList>
            <person name="Kucharzyk K."/>
            <person name="Murdoch R.W."/>
            <person name="Higgins S."/>
            <person name="Loffler F."/>
        </authorList>
    </citation>
    <scope>NUCLEOTIDE SEQUENCE</scope>
</reference>
<accession>A0A645DZ63</accession>
<proteinExistence type="predicted"/>
<comment type="caution">
    <text evidence="2">The sequence shown here is derived from an EMBL/GenBank/DDBJ whole genome shotgun (WGS) entry which is preliminary data.</text>
</comment>
<keyword evidence="1" id="KW-0472">Membrane</keyword>
<evidence type="ECO:0000313" key="2">
    <source>
        <dbReference type="EMBL" id="MPM93622.1"/>
    </source>
</evidence>
<feature type="transmembrane region" description="Helical" evidence="1">
    <location>
        <begin position="27"/>
        <end position="49"/>
    </location>
</feature>
<name>A0A645DZ63_9ZZZZ</name>
<protein>
    <submittedName>
        <fullName evidence="2">Uncharacterized protein</fullName>
    </submittedName>
</protein>
<evidence type="ECO:0000256" key="1">
    <source>
        <dbReference type="SAM" id="Phobius"/>
    </source>
</evidence>
<organism evidence="2">
    <name type="scientific">bioreactor metagenome</name>
    <dbReference type="NCBI Taxonomy" id="1076179"/>
    <lineage>
        <taxon>unclassified sequences</taxon>
        <taxon>metagenomes</taxon>
        <taxon>ecological metagenomes</taxon>
    </lineage>
</organism>
<sequence length="211" mass="24325">MVVFALAGLLFIPPHRGVPWTGFIICMAVAFLFACNFVIGMVGVIKVIPARRLMRRYKRHKRHDFTDSCHCLYCGKLNLHDWDGCICTRCGARRDKEHDWDGCICRRCGQRKFSDDEGHVWDGCVCTVCGARRDKGHDVENCICRRCGGAVHEWQEVGREFVMDQVYARDFAESDDHYGWAYPEDVGWDSVTYRCTVCGKEKTEKENSFFC</sequence>